<accession>A0A9X1YLT3</accession>
<dbReference type="SMART" id="SM00342">
    <property type="entry name" value="HTH_ARAC"/>
    <property type="match status" value="1"/>
</dbReference>
<keyword evidence="3" id="KW-0804">Transcription</keyword>
<dbReference type="Gene3D" id="1.10.10.60">
    <property type="entry name" value="Homeodomain-like"/>
    <property type="match status" value="1"/>
</dbReference>
<reference evidence="5" key="1">
    <citation type="submission" date="2021-11" db="EMBL/GenBank/DDBJ databases">
        <title>BS-T2-15 a new species belonging to the Comamonadaceae family isolated from the soil of a French oak forest.</title>
        <authorList>
            <person name="Mieszkin S."/>
            <person name="Alain K."/>
        </authorList>
    </citation>
    <scope>NUCLEOTIDE SEQUENCE</scope>
    <source>
        <strain evidence="5">BS-T2-15</strain>
    </source>
</reference>
<name>A0A9X1YLT3_9BURK</name>
<dbReference type="RefSeq" id="WP_275683276.1">
    <property type="nucleotide sequence ID" value="NZ_JAJLJH010000004.1"/>
</dbReference>
<proteinExistence type="predicted"/>
<evidence type="ECO:0000313" key="5">
    <source>
        <dbReference type="EMBL" id="MCK9687235.1"/>
    </source>
</evidence>
<keyword evidence="2" id="KW-0238">DNA-binding</keyword>
<protein>
    <submittedName>
        <fullName evidence="5">AraC family transcriptional regulator</fullName>
    </submittedName>
</protein>
<dbReference type="InterPro" id="IPR018060">
    <property type="entry name" value="HTH_AraC"/>
</dbReference>
<dbReference type="InterPro" id="IPR009057">
    <property type="entry name" value="Homeodomain-like_sf"/>
</dbReference>
<dbReference type="AlphaFoldDB" id="A0A9X1YLT3"/>
<dbReference type="InterPro" id="IPR032687">
    <property type="entry name" value="AraC-type_N"/>
</dbReference>
<dbReference type="GO" id="GO:0000976">
    <property type="term" value="F:transcription cis-regulatory region binding"/>
    <property type="evidence" value="ECO:0007669"/>
    <property type="project" value="TreeGrafter"/>
</dbReference>
<dbReference type="PANTHER" id="PTHR47894">
    <property type="entry name" value="HTH-TYPE TRANSCRIPTIONAL REGULATOR GADX"/>
    <property type="match status" value="1"/>
</dbReference>
<dbReference type="PANTHER" id="PTHR47894:SF1">
    <property type="entry name" value="HTH-TYPE TRANSCRIPTIONAL REGULATOR VQSM"/>
    <property type="match status" value="1"/>
</dbReference>
<evidence type="ECO:0000256" key="3">
    <source>
        <dbReference type="ARBA" id="ARBA00023163"/>
    </source>
</evidence>
<keyword evidence="1" id="KW-0805">Transcription regulation</keyword>
<evidence type="ECO:0000313" key="6">
    <source>
        <dbReference type="Proteomes" id="UP001139353"/>
    </source>
</evidence>
<feature type="domain" description="HTH araC/xylS-type" evidence="4">
    <location>
        <begin position="243"/>
        <end position="341"/>
    </location>
</feature>
<gene>
    <name evidence="5" type="ORF">LPC04_16130</name>
</gene>
<evidence type="ECO:0000256" key="1">
    <source>
        <dbReference type="ARBA" id="ARBA00023015"/>
    </source>
</evidence>
<organism evidence="5 6">
    <name type="scientific">Scleromatobacter humisilvae</name>
    <dbReference type="NCBI Taxonomy" id="2897159"/>
    <lineage>
        <taxon>Bacteria</taxon>
        <taxon>Pseudomonadati</taxon>
        <taxon>Pseudomonadota</taxon>
        <taxon>Betaproteobacteria</taxon>
        <taxon>Burkholderiales</taxon>
        <taxon>Sphaerotilaceae</taxon>
        <taxon>Scleromatobacter</taxon>
    </lineage>
</organism>
<dbReference type="GO" id="GO:0003700">
    <property type="term" value="F:DNA-binding transcription factor activity"/>
    <property type="evidence" value="ECO:0007669"/>
    <property type="project" value="InterPro"/>
</dbReference>
<dbReference type="Proteomes" id="UP001139353">
    <property type="component" value="Unassembled WGS sequence"/>
</dbReference>
<keyword evidence="6" id="KW-1185">Reference proteome</keyword>
<dbReference type="Pfam" id="PF12625">
    <property type="entry name" value="Arabinose_bd"/>
    <property type="match status" value="1"/>
</dbReference>
<dbReference type="PROSITE" id="PS01124">
    <property type="entry name" value="HTH_ARAC_FAMILY_2"/>
    <property type="match status" value="1"/>
</dbReference>
<sequence length="342" mass="37191">MVVVPLSQLSAFKAMKDGFAQRGLDLSGILAEAGLNPDPNESVDAEHLADMFSVAWDAAVARTGDPAIGLALCPRQPLIGLGSLSSLILSAPDLRTGLQRMARYTSLISPTTSIGMDMPSTSVGLRVDQDACRITLRISAGKLAVPQQRYDFMAATFLKGMFWLIGEKVTPLRVHHPYAAPADPTPWETAFGCPVHFGAAAFVIDLPLAALDQPFPTSDPTVGEMCERMVAQLAAEQGGCITARVRQALMQLISKGDPRRELVAATLCMSERTLQRRLTEEGTSFIELVDDTRRELAQRYFVNGAYSPTEMSFALGFSDPSNFYRACKRWFGRTPNTLRCAA</sequence>
<evidence type="ECO:0000256" key="2">
    <source>
        <dbReference type="ARBA" id="ARBA00023125"/>
    </source>
</evidence>
<dbReference type="Pfam" id="PF12833">
    <property type="entry name" value="HTH_18"/>
    <property type="match status" value="1"/>
</dbReference>
<dbReference type="GO" id="GO:0005829">
    <property type="term" value="C:cytosol"/>
    <property type="evidence" value="ECO:0007669"/>
    <property type="project" value="TreeGrafter"/>
</dbReference>
<evidence type="ECO:0000259" key="4">
    <source>
        <dbReference type="PROSITE" id="PS01124"/>
    </source>
</evidence>
<dbReference type="EMBL" id="JAJLJH010000004">
    <property type="protein sequence ID" value="MCK9687235.1"/>
    <property type="molecule type" value="Genomic_DNA"/>
</dbReference>
<comment type="caution">
    <text evidence="5">The sequence shown here is derived from an EMBL/GenBank/DDBJ whole genome shotgun (WGS) entry which is preliminary data.</text>
</comment>
<dbReference type="SUPFAM" id="SSF46689">
    <property type="entry name" value="Homeodomain-like"/>
    <property type="match status" value="1"/>
</dbReference>